<dbReference type="AlphaFoldDB" id="A0A1X6NYX8"/>
<evidence type="ECO:0000313" key="2">
    <source>
        <dbReference type="EMBL" id="OSX73767.1"/>
    </source>
</evidence>
<feature type="chain" id="PRO_5010860993" evidence="1">
    <location>
        <begin position="30"/>
        <end position="127"/>
    </location>
</feature>
<keyword evidence="1" id="KW-0732">Signal</keyword>
<evidence type="ECO:0000313" key="3">
    <source>
        <dbReference type="Proteomes" id="UP000218209"/>
    </source>
</evidence>
<organism evidence="2 3">
    <name type="scientific">Porphyra umbilicalis</name>
    <name type="common">Purple laver</name>
    <name type="synonym">Red alga</name>
    <dbReference type="NCBI Taxonomy" id="2786"/>
    <lineage>
        <taxon>Eukaryota</taxon>
        <taxon>Rhodophyta</taxon>
        <taxon>Bangiophyceae</taxon>
        <taxon>Bangiales</taxon>
        <taxon>Bangiaceae</taxon>
        <taxon>Porphyra</taxon>
    </lineage>
</organism>
<dbReference type="Proteomes" id="UP000218209">
    <property type="component" value="Unassembled WGS sequence"/>
</dbReference>
<evidence type="ECO:0000256" key="1">
    <source>
        <dbReference type="SAM" id="SignalP"/>
    </source>
</evidence>
<gene>
    <name evidence="2" type="ORF">BU14_0328s0019</name>
</gene>
<protein>
    <submittedName>
        <fullName evidence="2">Uncharacterized protein</fullName>
    </submittedName>
</protein>
<keyword evidence="3" id="KW-1185">Reference proteome</keyword>
<reference evidence="2 3" key="1">
    <citation type="submission" date="2017-03" db="EMBL/GenBank/DDBJ databases">
        <title>WGS assembly of Porphyra umbilicalis.</title>
        <authorList>
            <person name="Brawley S.H."/>
            <person name="Blouin N.A."/>
            <person name="Ficko-Blean E."/>
            <person name="Wheeler G.L."/>
            <person name="Lohr M."/>
            <person name="Goodson H.V."/>
            <person name="Jenkins J.W."/>
            <person name="Blaby-Haas C.E."/>
            <person name="Helliwell K.E."/>
            <person name="Chan C."/>
            <person name="Marriage T."/>
            <person name="Bhattacharya D."/>
            <person name="Klein A.S."/>
            <person name="Badis Y."/>
            <person name="Brodie J."/>
            <person name="Cao Y."/>
            <person name="Collen J."/>
            <person name="Dittami S.M."/>
            <person name="Gachon C.M."/>
            <person name="Green B.R."/>
            <person name="Karpowicz S."/>
            <person name="Kim J.W."/>
            <person name="Kudahl U."/>
            <person name="Lin S."/>
            <person name="Michel G."/>
            <person name="Mittag M."/>
            <person name="Olson B.J."/>
            <person name="Pangilinan J."/>
            <person name="Peng Y."/>
            <person name="Qiu H."/>
            <person name="Shu S."/>
            <person name="Singer J.T."/>
            <person name="Smith A.G."/>
            <person name="Sprecher B.N."/>
            <person name="Wagner V."/>
            <person name="Wang W."/>
            <person name="Wang Z.-Y."/>
            <person name="Yan J."/>
            <person name="Yarish C."/>
            <person name="Zoeuner-Riek S."/>
            <person name="Zhuang Y."/>
            <person name="Zou Y."/>
            <person name="Lindquist E.A."/>
            <person name="Grimwood J."/>
            <person name="Barry K."/>
            <person name="Rokhsar D.S."/>
            <person name="Schmutz J."/>
            <person name="Stiller J.W."/>
            <person name="Grossman A.R."/>
            <person name="Prochnik S.E."/>
        </authorList>
    </citation>
    <scope>NUCLEOTIDE SEQUENCE [LARGE SCALE GENOMIC DNA]</scope>
    <source>
        <strain evidence="2">4086291</strain>
    </source>
</reference>
<dbReference type="EMBL" id="KV918980">
    <property type="protein sequence ID" value="OSX73767.1"/>
    <property type="molecule type" value="Genomic_DNA"/>
</dbReference>
<name>A0A1X6NYX8_PORUM</name>
<proteinExistence type="predicted"/>
<feature type="signal peptide" evidence="1">
    <location>
        <begin position="1"/>
        <end position="29"/>
    </location>
</feature>
<sequence length="127" mass="13295">MAGFRAVAPAALLMAATTLLCLAAAPVAAQQTCTSASDVGRFLGWCRCSVMTAPRDVVTFTATSDDPWCKVTTPETSIYYCDAEGRGNCDLQCVEAVHECTGPVAANGVCPCEVGNVRTVLRYNGPL</sequence>
<accession>A0A1X6NYX8</accession>